<dbReference type="InterPro" id="IPR010920">
    <property type="entry name" value="LSM_dom_sf"/>
</dbReference>
<name>A0A060JM99_9MICO</name>
<evidence type="ECO:0000256" key="7">
    <source>
        <dbReference type="SAM" id="Phobius"/>
    </source>
</evidence>
<dbReference type="InterPro" id="IPR006685">
    <property type="entry name" value="MscS_channel_2nd"/>
</dbReference>
<dbReference type="Pfam" id="PF21088">
    <property type="entry name" value="MS_channel_1st"/>
    <property type="match status" value="1"/>
</dbReference>
<dbReference type="GO" id="GO:0005886">
    <property type="term" value="C:plasma membrane"/>
    <property type="evidence" value="ECO:0007669"/>
    <property type="project" value="UniProtKB-SubCell"/>
</dbReference>
<dbReference type="Pfam" id="PF00924">
    <property type="entry name" value="MS_channel_2nd"/>
    <property type="match status" value="1"/>
</dbReference>
<gene>
    <name evidence="10" type="ORF">Rhola_00005700</name>
</gene>
<dbReference type="InterPro" id="IPR023408">
    <property type="entry name" value="MscS_beta-dom_sf"/>
</dbReference>
<dbReference type="InterPro" id="IPR049142">
    <property type="entry name" value="MS_channel_1st"/>
</dbReference>
<dbReference type="PANTHER" id="PTHR30460:SF0">
    <property type="entry name" value="MODERATE CONDUCTANCE MECHANOSENSITIVE CHANNEL YBIO"/>
    <property type="match status" value="1"/>
</dbReference>
<dbReference type="InterPro" id="IPR011014">
    <property type="entry name" value="MscS_channel_TM-2"/>
</dbReference>
<dbReference type="PANTHER" id="PTHR30460">
    <property type="entry name" value="MODERATE CONDUCTANCE MECHANOSENSITIVE CHANNEL YBIO"/>
    <property type="match status" value="1"/>
</dbReference>
<protein>
    <submittedName>
        <fullName evidence="10">Small-conductance mechanosensitive channel</fullName>
    </submittedName>
</protein>
<dbReference type="SUPFAM" id="SSF50182">
    <property type="entry name" value="Sm-like ribonucleoproteins"/>
    <property type="match status" value="1"/>
</dbReference>
<keyword evidence="3" id="KW-1003">Cell membrane</keyword>
<accession>A0A060JM99</accession>
<evidence type="ECO:0000256" key="3">
    <source>
        <dbReference type="ARBA" id="ARBA00022475"/>
    </source>
</evidence>
<evidence type="ECO:0000259" key="8">
    <source>
        <dbReference type="Pfam" id="PF00924"/>
    </source>
</evidence>
<evidence type="ECO:0000256" key="4">
    <source>
        <dbReference type="ARBA" id="ARBA00022692"/>
    </source>
</evidence>
<dbReference type="InterPro" id="IPR045276">
    <property type="entry name" value="YbiO_bact"/>
</dbReference>
<dbReference type="OrthoDB" id="4638917at2"/>
<dbReference type="STRING" id="529884.Rhola_00005700"/>
<dbReference type="FunFam" id="2.30.30.60:FF:000001">
    <property type="entry name" value="MscS Mechanosensitive ion channel"/>
    <property type="match status" value="1"/>
</dbReference>
<dbReference type="EMBL" id="CP007490">
    <property type="protein sequence ID" value="AIC47384.1"/>
    <property type="molecule type" value="Genomic_DNA"/>
</dbReference>
<keyword evidence="11" id="KW-1185">Reference proteome</keyword>
<dbReference type="KEGG" id="rla:Rhola_00005700"/>
<feature type="transmembrane region" description="Helical" evidence="7">
    <location>
        <begin position="80"/>
        <end position="100"/>
    </location>
</feature>
<dbReference type="PATRIC" id="fig|529884.3.peg.545"/>
<evidence type="ECO:0000256" key="2">
    <source>
        <dbReference type="ARBA" id="ARBA00008017"/>
    </source>
</evidence>
<organism evidence="10 11">
    <name type="scientific">Rhodoluna lacicola</name>
    <dbReference type="NCBI Taxonomy" id="529884"/>
    <lineage>
        <taxon>Bacteria</taxon>
        <taxon>Bacillati</taxon>
        <taxon>Actinomycetota</taxon>
        <taxon>Actinomycetes</taxon>
        <taxon>Micrococcales</taxon>
        <taxon>Microbacteriaceae</taxon>
        <taxon>Luna cluster</taxon>
        <taxon>Luna-1 subcluster</taxon>
        <taxon>Rhodoluna</taxon>
    </lineage>
</organism>
<keyword evidence="4 7" id="KW-0812">Transmembrane</keyword>
<comment type="similarity">
    <text evidence="2">Belongs to the MscS (TC 1.A.23) family.</text>
</comment>
<sequence>MDSYAAFTNWLQMAWQDWSTLIRISLILIGAIVLRALLLVSVKRVVKGIASGAKKNGQAGAKSITVAMNPERLVLRAKTLGSVLSNFITWSIYVVSGTMILSELGVAVGALIAGAGILGAALGFGAQNIVRDLLSGLFIVFEDQYGIGDAVDLGEASGVVENVGLRITQVRDSNGTLWYVRNGEILRVGNSSHKGSEGQKETKKRAKK</sequence>
<evidence type="ECO:0000256" key="1">
    <source>
        <dbReference type="ARBA" id="ARBA00004651"/>
    </source>
</evidence>
<feature type="domain" description="Mechanosensitive ion channel transmembrane helices 2/3" evidence="9">
    <location>
        <begin position="92"/>
        <end position="127"/>
    </location>
</feature>
<dbReference type="RefSeq" id="WP_051636226.1">
    <property type="nucleotide sequence ID" value="NZ_CP007490.1"/>
</dbReference>
<dbReference type="GO" id="GO:0008381">
    <property type="term" value="F:mechanosensitive monoatomic ion channel activity"/>
    <property type="evidence" value="ECO:0007669"/>
    <property type="project" value="InterPro"/>
</dbReference>
<feature type="transmembrane region" description="Helical" evidence="7">
    <location>
        <begin position="20"/>
        <end position="40"/>
    </location>
</feature>
<evidence type="ECO:0000313" key="10">
    <source>
        <dbReference type="EMBL" id="AIC47384.1"/>
    </source>
</evidence>
<proteinExistence type="inferred from homology"/>
<dbReference type="Gene3D" id="1.10.287.1260">
    <property type="match status" value="1"/>
</dbReference>
<dbReference type="eggNOG" id="COG0668">
    <property type="taxonomic scope" value="Bacteria"/>
</dbReference>
<evidence type="ECO:0000259" key="9">
    <source>
        <dbReference type="Pfam" id="PF21088"/>
    </source>
</evidence>
<feature type="transmembrane region" description="Helical" evidence="7">
    <location>
        <begin position="106"/>
        <end position="126"/>
    </location>
</feature>
<dbReference type="Proteomes" id="UP000067708">
    <property type="component" value="Chromosome"/>
</dbReference>
<reference evidence="10 11" key="1">
    <citation type="journal article" date="2014" name="Int. J. Syst. Evol. Microbiol.">
        <title>Rhodoluna lacicola gen. nov., sp. nov., a planktonic freshwater bacterium with stream-lined genome.</title>
        <authorList>
            <person name="Hahn M."/>
            <person name="Schmidt J."/>
            <person name="Taipale S.J."/>
            <person name="Doolittle W.F."/>
            <person name="Koll U."/>
        </authorList>
    </citation>
    <scope>NUCLEOTIDE SEQUENCE [LARGE SCALE GENOMIC DNA]</scope>
    <source>
        <strain evidence="10 11">MWH-Ta8</strain>
    </source>
</reference>
<dbReference type="Gene3D" id="2.30.30.60">
    <property type="match status" value="1"/>
</dbReference>
<comment type="subcellular location">
    <subcellularLocation>
        <location evidence="1">Cell membrane</location>
        <topology evidence="1">Multi-pass membrane protein</topology>
    </subcellularLocation>
</comment>
<feature type="domain" description="Mechanosensitive ion channel MscS" evidence="8">
    <location>
        <begin position="128"/>
        <end position="192"/>
    </location>
</feature>
<evidence type="ECO:0000313" key="11">
    <source>
        <dbReference type="Proteomes" id="UP000067708"/>
    </source>
</evidence>
<evidence type="ECO:0000256" key="5">
    <source>
        <dbReference type="ARBA" id="ARBA00022989"/>
    </source>
</evidence>
<dbReference type="AlphaFoldDB" id="A0A060JM99"/>
<dbReference type="HOGENOM" id="CLU_103640_0_0_11"/>
<keyword evidence="6 7" id="KW-0472">Membrane</keyword>
<evidence type="ECO:0000256" key="6">
    <source>
        <dbReference type="ARBA" id="ARBA00023136"/>
    </source>
</evidence>
<keyword evidence="5 7" id="KW-1133">Transmembrane helix</keyword>
<dbReference type="SUPFAM" id="SSF82861">
    <property type="entry name" value="Mechanosensitive channel protein MscS (YggB), transmembrane region"/>
    <property type="match status" value="1"/>
</dbReference>